<dbReference type="GO" id="GO:0008324">
    <property type="term" value="F:monoatomic cation transmembrane transporter activity"/>
    <property type="evidence" value="ECO:0007669"/>
    <property type="project" value="InterPro"/>
</dbReference>
<feature type="domain" description="HTH gntR-type" evidence="4">
    <location>
        <begin position="8"/>
        <end position="76"/>
    </location>
</feature>
<dbReference type="InterPro" id="IPR036390">
    <property type="entry name" value="WH_DNA-bd_sf"/>
</dbReference>
<organism evidence="6 7">
    <name type="scientific">Clostridium tyrobutyricum DIVETGP</name>
    <dbReference type="NCBI Taxonomy" id="1408889"/>
    <lineage>
        <taxon>Bacteria</taxon>
        <taxon>Bacillati</taxon>
        <taxon>Bacillota</taxon>
        <taxon>Clostridia</taxon>
        <taxon>Eubacteriales</taxon>
        <taxon>Clostridiaceae</taxon>
        <taxon>Clostridium</taxon>
    </lineage>
</organism>
<protein>
    <submittedName>
        <fullName evidence="6">Transcriptional regulator, GntR family</fullName>
    </submittedName>
</protein>
<dbReference type="PROSITE" id="PS50949">
    <property type="entry name" value="HTH_GNTR"/>
    <property type="match status" value="1"/>
</dbReference>
<dbReference type="SUPFAM" id="SSF46785">
    <property type="entry name" value="Winged helix' DNA-binding domain"/>
    <property type="match status" value="1"/>
</dbReference>
<sequence>MSSGYVKEPVYQKIAIDIANRIISGDFSIGDKLHGRSSLSSHYNVSPETIRRAIILLNDMDIVQSIKGSGIIIKSVDNCLKFINKFKNISSINSMKKEILDLQNQRHILDKRIEGKINEVIDYSNRFIKSNPFIPLEFEIYKGLPIIGKTVSESRFWQSTNATIIGIRRNGELILSPGPYAVFEENDVFIAIGLEESYSKIKRFIYGDRVGVSDKIQVNPINQ</sequence>
<dbReference type="Proteomes" id="UP000019482">
    <property type="component" value="Unassembled WGS sequence"/>
</dbReference>
<dbReference type="GO" id="GO:0003700">
    <property type="term" value="F:DNA-binding transcription factor activity"/>
    <property type="evidence" value="ECO:0007669"/>
    <property type="project" value="InterPro"/>
</dbReference>
<reference evidence="6 7" key="1">
    <citation type="journal article" date="2015" name="Genome Announc.">
        <title>Draft Genome Sequence of Clostridium tyrobutyricum Strain DIVETGP, Isolated from Cow's Milk for Grana Padano Production.</title>
        <authorList>
            <person name="Soggiu A."/>
            <person name="Piras C."/>
            <person name="Gaiarsa S."/>
            <person name="Sassera D."/>
            <person name="Roncada P."/>
            <person name="Bendixen E."/>
            <person name="Brasca M."/>
            <person name="Bonizzi L."/>
        </authorList>
    </citation>
    <scope>NUCLEOTIDE SEQUENCE [LARGE SCALE GENOMIC DNA]</scope>
    <source>
        <strain evidence="6 7">DIVETGP</strain>
    </source>
</reference>
<evidence type="ECO:0000259" key="4">
    <source>
        <dbReference type="PROSITE" id="PS50949"/>
    </source>
</evidence>
<dbReference type="Gene3D" id="3.30.70.1450">
    <property type="entry name" value="Regulator of K+ conductance, C-terminal domain"/>
    <property type="match status" value="1"/>
</dbReference>
<dbReference type="RefSeq" id="WP_017894613.1">
    <property type="nucleotide sequence ID" value="NZ_CBXI010000023.1"/>
</dbReference>
<keyword evidence="2" id="KW-0238">DNA-binding</keyword>
<dbReference type="OrthoDB" id="226679at2"/>
<dbReference type="Gene3D" id="1.10.10.10">
    <property type="entry name" value="Winged helix-like DNA-binding domain superfamily/Winged helix DNA-binding domain"/>
    <property type="match status" value="1"/>
</dbReference>
<evidence type="ECO:0000256" key="2">
    <source>
        <dbReference type="ARBA" id="ARBA00023125"/>
    </source>
</evidence>
<proteinExistence type="predicted"/>
<comment type="caution">
    <text evidence="6">The sequence shown here is derived from an EMBL/GenBank/DDBJ whole genome shotgun (WGS) entry which is preliminary data.</text>
</comment>
<dbReference type="PROSITE" id="PS51202">
    <property type="entry name" value="RCK_C"/>
    <property type="match status" value="1"/>
</dbReference>
<dbReference type="AlphaFoldDB" id="W6NGZ7"/>
<evidence type="ECO:0000256" key="3">
    <source>
        <dbReference type="ARBA" id="ARBA00023163"/>
    </source>
</evidence>
<dbReference type="SUPFAM" id="SSF116726">
    <property type="entry name" value="TrkA C-terminal domain-like"/>
    <property type="match status" value="1"/>
</dbReference>
<evidence type="ECO:0000256" key="1">
    <source>
        <dbReference type="ARBA" id="ARBA00023015"/>
    </source>
</evidence>
<dbReference type="Pfam" id="PF00392">
    <property type="entry name" value="GntR"/>
    <property type="match status" value="1"/>
</dbReference>
<dbReference type="GO" id="GO:0003677">
    <property type="term" value="F:DNA binding"/>
    <property type="evidence" value="ECO:0007669"/>
    <property type="project" value="UniProtKB-KW"/>
</dbReference>
<evidence type="ECO:0000259" key="5">
    <source>
        <dbReference type="PROSITE" id="PS51202"/>
    </source>
</evidence>
<dbReference type="InterPro" id="IPR006037">
    <property type="entry name" value="RCK_C"/>
</dbReference>
<dbReference type="GO" id="GO:0006813">
    <property type="term" value="P:potassium ion transport"/>
    <property type="evidence" value="ECO:0007669"/>
    <property type="project" value="InterPro"/>
</dbReference>
<dbReference type="PANTHER" id="PTHR44846:SF1">
    <property type="entry name" value="MANNOSYL-D-GLYCERATE TRANSPORT_METABOLISM SYSTEM REPRESSOR MNGR-RELATED"/>
    <property type="match status" value="1"/>
</dbReference>
<dbReference type="InterPro" id="IPR000524">
    <property type="entry name" value="Tscrpt_reg_HTH_GntR"/>
</dbReference>
<feature type="domain" description="RCK C-terminal" evidence="5">
    <location>
        <begin position="122"/>
        <end position="207"/>
    </location>
</feature>
<gene>
    <name evidence="6" type="ORF">CTDIVETGP_1432</name>
</gene>
<dbReference type="InterPro" id="IPR036721">
    <property type="entry name" value="RCK_C_sf"/>
</dbReference>
<dbReference type="InterPro" id="IPR050679">
    <property type="entry name" value="Bact_HTH_transcr_reg"/>
</dbReference>
<dbReference type="InterPro" id="IPR036388">
    <property type="entry name" value="WH-like_DNA-bd_sf"/>
</dbReference>
<keyword evidence="1" id="KW-0805">Transcription regulation</keyword>
<evidence type="ECO:0000313" key="6">
    <source>
        <dbReference type="EMBL" id="CDL91362.1"/>
    </source>
</evidence>
<keyword evidence="7" id="KW-1185">Reference proteome</keyword>
<dbReference type="PANTHER" id="PTHR44846">
    <property type="entry name" value="MANNOSYL-D-GLYCERATE TRANSPORT/METABOLISM SYSTEM REPRESSOR MNGR-RELATED"/>
    <property type="match status" value="1"/>
</dbReference>
<dbReference type="Pfam" id="PF02080">
    <property type="entry name" value="TrkA_C"/>
    <property type="match status" value="1"/>
</dbReference>
<dbReference type="GO" id="GO:0045892">
    <property type="term" value="P:negative regulation of DNA-templated transcription"/>
    <property type="evidence" value="ECO:0007669"/>
    <property type="project" value="TreeGrafter"/>
</dbReference>
<keyword evidence="3" id="KW-0804">Transcription</keyword>
<evidence type="ECO:0000313" key="7">
    <source>
        <dbReference type="Proteomes" id="UP000019482"/>
    </source>
</evidence>
<dbReference type="SMART" id="SM00345">
    <property type="entry name" value="HTH_GNTR"/>
    <property type="match status" value="1"/>
</dbReference>
<accession>W6NGZ7</accession>
<dbReference type="GeneID" id="29420851"/>
<dbReference type="EMBL" id="CBXI010000023">
    <property type="protein sequence ID" value="CDL91362.1"/>
    <property type="molecule type" value="Genomic_DNA"/>
</dbReference>
<dbReference type="CDD" id="cd07377">
    <property type="entry name" value="WHTH_GntR"/>
    <property type="match status" value="1"/>
</dbReference>
<name>W6NGZ7_CLOTY</name>